<dbReference type="EMBL" id="NXLT01000001">
    <property type="protein sequence ID" value="RDU68561.1"/>
    <property type="molecule type" value="Genomic_DNA"/>
</dbReference>
<proteinExistence type="predicted"/>
<evidence type="ECO:0000256" key="2">
    <source>
        <dbReference type="ARBA" id="ARBA00022475"/>
    </source>
</evidence>
<name>A0A3D8IVF9_9HELI</name>
<sequence>MYAHSALSLLVPLVTIALVFLTRRVVLSLLLGIVLASIMLHYQNPLEVFVYAYKHIASVFYTYQDDGLIINAQSLYVFGFLFILGILTRLMSYSGGISAFVLWARKRVKTQKGSEFFAFIAGIVVFVDDYFNALTVGQMSKSLNDANHSTRERLAYIIDSTSAPICILMPISSWGAYIIMQLNTTFQSDSFVLLFSSIWGNYYAWFALLAVFLTIIWQINLPAMRKNQNVDVVENTSITAHTESSIWLLIIPIFTLLGFVAGLIFYTGYQASGEANLISMLGNTDTGFSLFFGGLGALVLSLFLSLPHIAPPNYIPILKTGIASMLPACLILILAWAIGPIIKDDLSTGVYLANLSKEFLESSALNPHIAIVVVSFAISGFIAFCTGTSWATFAIMIPIASSLAQANGVDLVLVLSAVLSGAVYGDHASPISDTTILSATGAGCSVQSHFITQLPYVSVVALIAIVSFGVAGWLDSRIWGYVIGLTLMFGIFYVFRKYYGDMALKSDITNTHQ</sequence>
<keyword evidence="3 6" id="KW-0812">Transmembrane</keyword>
<feature type="transmembrane region" description="Helical" evidence="6">
    <location>
        <begin position="246"/>
        <end position="268"/>
    </location>
</feature>
<evidence type="ECO:0000256" key="4">
    <source>
        <dbReference type="ARBA" id="ARBA00022989"/>
    </source>
</evidence>
<feature type="transmembrane region" description="Helical" evidence="6">
    <location>
        <begin position="200"/>
        <end position="219"/>
    </location>
</feature>
<evidence type="ECO:0000313" key="9">
    <source>
        <dbReference type="Proteomes" id="UP000256514"/>
    </source>
</evidence>
<feature type="transmembrane region" description="Helical" evidence="6">
    <location>
        <begin position="75"/>
        <end position="104"/>
    </location>
</feature>
<keyword evidence="4 6" id="KW-1133">Transmembrane helix</keyword>
<feature type="transmembrane region" description="Helical" evidence="6">
    <location>
        <begin position="154"/>
        <end position="180"/>
    </location>
</feature>
<dbReference type="PANTHER" id="PTHR43478">
    <property type="entry name" value="NA+/H+ ANTIPORTER-RELATED"/>
    <property type="match status" value="1"/>
</dbReference>
<feature type="transmembrane region" description="Helical" evidence="6">
    <location>
        <begin position="369"/>
        <end position="397"/>
    </location>
</feature>
<feature type="transmembrane region" description="Helical" evidence="6">
    <location>
        <begin position="7"/>
        <end position="40"/>
    </location>
</feature>
<dbReference type="OrthoDB" id="9762978at2"/>
<evidence type="ECO:0000256" key="1">
    <source>
        <dbReference type="ARBA" id="ARBA00004651"/>
    </source>
</evidence>
<feature type="transmembrane region" description="Helical" evidence="6">
    <location>
        <begin position="322"/>
        <end position="342"/>
    </location>
</feature>
<keyword evidence="2" id="KW-1003">Cell membrane</keyword>
<evidence type="ECO:0000313" key="8">
    <source>
        <dbReference type="EMBL" id="RDU68561.1"/>
    </source>
</evidence>
<evidence type="ECO:0000256" key="5">
    <source>
        <dbReference type="ARBA" id="ARBA00023136"/>
    </source>
</evidence>
<keyword evidence="9" id="KW-1185">Reference proteome</keyword>
<accession>A0A3D8IVF9</accession>
<dbReference type="Pfam" id="PF03553">
    <property type="entry name" value="Na_H_antiporter"/>
    <property type="match status" value="1"/>
</dbReference>
<feature type="domain" description="Na+/H+ antiporter NhaC-like C-terminal" evidence="7">
    <location>
        <begin position="165"/>
        <end position="473"/>
    </location>
</feature>
<keyword evidence="5 6" id="KW-0472">Membrane</keyword>
<feature type="transmembrane region" description="Helical" evidence="6">
    <location>
        <begin position="288"/>
        <end position="310"/>
    </location>
</feature>
<evidence type="ECO:0000259" key="7">
    <source>
        <dbReference type="Pfam" id="PF03553"/>
    </source>
</evidence>
<dbReference type="PANTHER" id="PTHR43478:SF1">
    <property type="entry name" value="NA+_H+ ANTIPORTER NHAC-LIKE C-TERMINAL DOMAIN-CONTAINING PROTEIN"/>
    <property type="match status" value="1"/>
</dbReference>
<comment type="subcellular location">
    <subcellularLocation>
        <location evidence="1">Cell membrane</location>
        <topology evidence="1">Multi-pass membrane protein</topology>
    </subcellularLocation>
</comment>
<feature type="transmembrane region" description="Helical" evidence="6">
    <location>
        <begin position="478"/>
        <end position="495"/>
    </location>
</feature>
<dbReference type="InterPro" id="IPR018461">
    <property type="entry name" value="Na/H_Antiport_NhaC-like_C"/>
</dbReference>
<feature type="transmembrane region" description="Helical" evidence="6">
    <location>
        <begin position="454"/>
        <end position="472"/>
    </location>
</feature>
<organism evidence="8 9">
    <name type="scientific">Helicobacter equorum</name>
    <dbReference type="NCBI Taxonomy" id="361872"/>
    <lineage>
        <taxon>Bacteria</taxon>
        <taxon>Pseudomonadati</taxon>
        <taxon>Campylobacterota</taxon>
        <taxon>Epsilonproteobacteria</taxon>
        <taxon>Campylobacterales</taxon>
        <taxon>Helicobacteraceae</taxon>
        <taxon>Helicobacter</taxon>
    </lineage>
</organism>
<comment type="caution">
    <text evidence="8">The sequence shown here is derived from an EMBL/GenBank/DDBJ whole genome shotgun (WGS) entry which is preliminary data.</text>
</comment>
<dbReference type="Proteomes" id="UP000256514">
    <property type="component" value="Unassembled WGS sequence"/>
</dbReference>
<evidence type="ECO:0000256" key="6">
    <source>
        <dbReference type="SAM" id="Phobius"/>
    </source>
</evidence>
<dbReference type="RefSeq" id="WP_115570504.1">
    <property type="nucleotide sequence ID" value="NZ_NXLT01000001.1"/>
</dbReference>
<reference evidence="8 9" key="1">
    <citation type="submission" date="2018-04" db="EMBL/GenBank/DDBJ databases">
        <title>Novel Campyloabacter and Helicobacter Species and Strains.</title>
        <authorList>
            <person name="Mannion A.J."/>
            <person name="Shen Z."/>
            <person name="Fox J.G."/>
        </authorList>
    </citation>
    <scope>NUCLEOTIDE SEQUENCE [LARGE SCALE GENOMIC DNA]</scope>
    <source>
        <strain evidence="8 9">MIT 12-6600</strain>
    </source>
</reference>
<dbReference type="GO" id="GO:0005886">
    <property type="term" value="C:plasma membrane"/>
    <property type="evidence" value="ECO:0007669"/>
    <property type="project" value="UniProtKB-SubCell"/>
</dbReference>
<protein>
    <submittedName>
        <fullName evidence="8">Sodium:proton antiporter</fullName>
    </submittedName>
</protein>
<gene>
    <name evidence="8" type="ORF">CQA54_01805</name>
</gene>
<dbReference type="AlphaFoldDB" id="A0A3D8IVF9"/>
<evidence type="ECO:0000256" key="3">
    <source>
        <dbReference type="ARBA" id="ARBA00022692"/>
    </source>
</evidence>
<feature type="transmembrane region" description="Helical" evidence="6">
    <location>
        <begin position="116"/>
        <end position="133"/>
    </location>
</feature>